<keyword evidence="3" id="KW-0285">Flavoprotein</keyword>
<proteinExistence type="inferred from homology"/>
<keyword evidence="5" id="KW-0560">Oxidoreductase</keyword>
<dbReference type="OrthoDB" id="9812105at2"/>
<evidence type="ECO:0000259" key="6">
    <source>
        <dbReference type="Pfam" id="PF00881"/>
    </source>
</evidence>
<dbReference type="InterPro" id="IPR029479">
    <property type="entry name" value="Nitroreductase"/>
</dbReference>
<dbReference type="EMBL" id="JXSU01000007">
    <property type="protein sequence ID" value="KIS24924.1"/>
    <property type="molecule type" value="Genomic_DNA"/>
</dbReference>
<dbReference type="PANTHER" id="PTHR43673">
    <property type="entry name" value="NAD(P)H NITROREDUCTASE YDGI-RELATED"/>
    <property type="match status" value="1"/>
</dbReference>
<dbReference type="RefSeq" id="WP_003483634.1">
    <property type="nucleotide sequence ID" value="NZ_JXSU01000007.1"/>
</dbReference>
<dbReference type="PATRIC" id="fig|1379739.3.peg.3508"/>
<dbReference type="Proteomes" id="UP000032250">
    <property type="component" value="Unassembled WGS sequence"/>
</dbReference>
<dbReference type="GO" id="GO:0016491">
    <property type="term" value="F:oxidoreductase activity"/>
    <property type="evidence" value="ECO:0007669"/>
    <property type="project" value="UniProtKB-KW"/>
</dbReference>
<dbReference type="InterPro" id="IPR000415">
    <property type="entry name" value="Nitroreductase-like"/>
</dbReference>
<evidence type="ECO:0000256" key="3">
    <source>
        <dbReference type="ARBA" id="ARBA00022630"/>
    </source>
</evidence>
<keyword evidence="4" id="KW-0288">FMN</keyword>
<evidence type="ECO:0000256" key="4">
    <source>
        <dbReference type="ARBA" id="ARBA00022643"/>
    </source>
</evidence>
<evidence type="ECO:0000313" key="7">
    <source>
        <dbReference type="EMBL" id="KIS24924.1"/>
    </source>
</evidence>
<accession>A0A0D1AP20</accession>
<evidence type="ECO:0000256" key="2">
    <source>
        <dbReference type="ARBA" id="ARBA00007118"/>
    </source>
</evidence>
<evidence type="ECO:0000256" key="5">
    <source>
        <dbReference type="ARBA" id="ARBA00023002"/>
    </source>
</evidence>
<name>A0A0D1AP20_CLOBO</name>
<gene>
    <name evidence="7" type="ORF">N495_15560</name>
</gene>
<dbReference type="HOGENOM" id="CLU_070764_7_1_9"/>
<comment type="similarity">
    <text evidence="2">Belongs to the nitroreductase family.</text>
</comment>
<dbReference type="AlphaFoldDB" id="A0A0D1AP20"/>
<comment type="caution">
    <text evidence="7">The sequence shown here is derived from an EMBL/GenBank/DDBJ whole genome shotgun (WGS) entry which is preliminary data.</text>
</comment>
<evidence type="ECO:0000313" key="8">
    <source>
        <dbReference type="Proteomes" id="UP000032250"/>
    </source>
</evidence>
<comment type="cofactor">
    <cofactor evidence="1">
        <name>FMN</name>
        <dbReference type="ChEBI" id="CHEBI:58210"/>
    </cofactor>
</comment>
<dbReference type="SUPFAM" id="SSF55469">
    <property type="entry name" value="FMN-dependent nitroreductase-like"/>
    <property type="match status" value="1"/>
</dbReference>
<reference evidence="7 8" key="1">
    <citation type="submission" date="2014-06" db="EMBL/GenBank/DDBJ databases">
        <title>Genome characterization of distinct group I Clostridium botulinum lineages.</title>
        <authorList>
            <person name="Giordani F."/>
            <person name="Anselmo A."/>
            <person name="Fillo S."/>
            <person name="Palozzi A.M."/>
            <person name="Fortunato A."/>
            <person name="Gentile B."/>
            <person name="Ciammaruconi A."/>
            <person name="Anniballi F."/>
            <person name="De Medici D."/>
            <person name="Lista F."/>
        </authorList>
    </citation>
    <scope>NUCLEOTIDE SEQUENCE [LARGE SCALE GENOMIC DNA]</scope>
    <source>
        <strain evidence="7 8">B2 450</strain>
    </source>
</reference>
<sequence length="182" mass="20606">MDFYDVIENRKSIRKFKNAEICKEKMARVINAAMRSPSWKNETSYKFIIVQDGTKRMELASAIINKSDEASEAIRVAPVTAVVVADPDKSGTIENKQYYLVDSAIAMEHFILAATAEGYGTCWIGAFDEDKVKGVLDIPQNYKVVGMTPVGESNENKESHPKKDVRKYVFLDKWHNSYTENI</sequence>
<dbReference type="PANTHER" id="PTHR43673:SF2">
    <property type="entry name" value="NITROREDUCTASE"/>
    <property type="match status" value="1"/>
</dbReference>
<dbReference type="Gene3D" id="3.40.109.10">
    <property type="entry name" value="NADH Oxidase"/>
    <property type="match status" value="1"/>
</dbReference>
<organism evidence="7 8">
    <name type="scientific">Clostridium botulinum B2 450</name>
    <dbReference type="NCBI Taxonomy" id="1379739"/>
    <lineage>
        <taxon>Bacteria</taxon>
        <taxon>Bacillati</taxon>
        <taxon>Bacillota</taxon>
        <taxon>Clostridia</taxon>
        <taxon>Eubacteriales</taxon>
        <taxon>Clostridiaceae</taxon>
        <taxon>Clostridium</taxon>
    </lineage>
</organism>
<protein>
    <submittedName>
        <fullName evidence="7">Nitroreductase</fullName>
    </submittedName>
</protein>
<feature type="domain" description="Nitroreductase" evidence="6">
    <location>
        <begin position="7"/>
        <end position="151"/>
    </location>
</feature>
<dbReference type="Pfam" id="PF00881">
    <property type="entry name" value="Nitroreductase"/>
    <property type="match status" value="1"/>
</dbReference>
<evidence type="ECO:0000256" key="1">
    <source>
        <dbReference type="ARBA" id="ARBA00001917"/>
    </source>
</evidence>